<dbReference type="SMART" id="SM00822">
    <property type="entry name" value="PKS_KR"/>
    <property type="match status" value="1"/>
</dbReference>
<dbReference type="PANTHER" id="PTHR43976">
    <property type="entry name" value="SHORT CHAIN DEHYDROGENASE"/>
    <property type="match status" value="1"/>
</dbReference>
<comment type="caution">
    <text evidence="5">The sequence shown here is derived from an EMBL/GenBank/DDBJ whole genome shotgun (WGS) entry which is preliminary data.</text>
</comment>
<evidence type="ECO:0000256" key="3">
    <source>
        <dbReference type="RuleBase" id="RU000363"/>
    </source>
</evidence>
<dbReference type="NCBIfam" id="NF004824">
    <property type="entry name" value="PRK06180.1"/>
    <property type="match status" value="1"/>
</dbReference>
<sequence>MRTWLITGANRGLGWHIAQAAIAAGDNVVVTGRTQANISDAYRSHDTSRVLTLSLDVTATDQIQKAVDATIAKFGNIDILVNNAGYGQLGPFEDNSASDIESQFATNVFGLFAMCRAVLPVMRNQRQGHIFNIASIAGLAGMPGASVYCASKFAVVGFSESLAQEVAGFGVQVTLVAPGAFRTDFLDDSSARFGSAPLAEYEEFSSKVRSSSANNNHNQPGAPEKLGQALIELALNPKAPLHFIVGSDAISLAETRSASRKDELQRWRHLAVSTDA</sequence>
<name>A0A7V7KYH3_9GAMM</name>
<dbReference type="OrthoDB" id="9775296at2"/>
<dbReference type="SUPFAM" id="SSF51735">
    <property type="entry name" value="NAD(P)-binding Rossmann-fold domains"/>
    <property type="match status" value="1"/>
</dbReference>
<dbReference type="PROSITE" id="PS00061">
    <property type="entry name" value="ADH_SHORT"/>
    <property type="match status" value="1"/>
</dbReference>
<dbReference type="CDD" id="cd05374">
    <property type="entry name" value="17beta-HSD-like_SDR_c"/>
    <property type="match status" value="1"/>
</dbReference>
<comment type="similarity">
    <text evidence="1 3">Belongs to the short-chain dehydrogenases/reductases (SDR) family.</text>
</comment>
<dbReference type="InterPro" id="IPR057326">
    <property type="entry name" value="KR_dom"/>
</dbReference>
<organism evidence="5 6">
    <name type="scientific">Halopseudomonas laoshanensis</name>
    <dbReference type="NCBI Taxonomy" id="2268758"/>
    <lineage>
        <taxon>Bacteria</taxon>
        <taxon>Pseudomonadati</taxon>
        <taxon>Pseudomonadota</taxon>
        <taxon>Gammaproteobacteria</taxon>
        <taxon>Pseudomonadales</taxon>
        <taxon>Pseudomonadaceae</taxon>
        <taxon>Halopseudomonas</taxon>
    </lineage>
</organism>
<gene>
    <name evidence="5" type="ORF">DT594_02195</name>
</gene>
<dbReference type="InterPro" id="IPR036291">
    <property type="entry name" value="NAD(P)-bd_dom_sf"/>
</dbReference>
<dbReference type="Gene3D" id="3.40.50.720">
    <property type="entry name" value="NAD(P)-binding Rossmann-like Domain"/>
    <property type="match status" value="1"/>
</dbReference>
<evidence type="ECO:0000259" key="4">
    <source>
        <dbReference type="SMART" id="SM00822"/>
    </source>
</evidence>
<feature type="domain" description="Ketoreductase" evidence="4">
    <location>
        <begin position="2"/>
        <end position="184"/>
    </location>
</feature>
<keyword evidence="2" id="KW-0560">Oxidoreductase</keyword>
<dbReference type="InterPro" id="IPR051911">
    <property type="entry name" value="SDR_oxidoreductase"/>
</dbReference>
<accession>A0A7V7KYH3</accession>
<proteinExistence type="inferred from homology"/>
<evidence type="ECO:0000313" key="6">
    <source>
        <dbReference type="Proteomes" id="UP000463138"/>
    </source>
</evidence>
<dbReference type="PRINTS" id="PR00080">
    <property type="entry name" value="SDRFAMILY"/>
</dbReference>
<dbReference type="EMBL" id="QOVF01000001">
    <property type="protein sequence ID" value="KAA0696194.1"/>
    <property type="molecule type" value="Genomic_DNA"/>
</dbReference>
<dbReference type="PRINTS" id="PR00081">
    <property type="entry name" value="GDHRDH"/>
</dbReference>
<dbReference type="GO" id="GO:0016491">
    <property type="term" value="F:oxidoreductase activity"/>
    <property type="evidence" value="ECO:0007669"/>
    <property type="project" value="UniProtKB-KW"/>
</dbReference>
<evidence type="ECO:0000256" key="1">
    <source>
        <dbReference type="ARBA" id="ARBA00006484"/>
    </source>
</evidence>
<dbReference type="FunFam" id="3.40.50.720:FF:000084">
    <property type="entry name" value="Short-chain dehydrogenase reductase"/>
    <property type="match status" value="1"/>
</dbReference>
<dbReference type="PANTHER" id="PTHR43976:SF16">
    <property type="entry name" value="SHORT-CHAIN DEHYDROGENASE_REDUCTASE FAMILY PROTEIN"/>
    <property type="match status" value="1"/>
</dbReference>
<dbReference type="RefSeq" id="WP_149331169.1">
    <property type="nucleotide sequence ID" value="NZ_QOVF01000001.1"/>
</dbReference>
<dbReference type="Proteomes" id="UP000463138">
    <property type="component" value="Unassembled WGS sequence"/>
</dbReference>
<evidence type="ECO:0000256" key="2">
    <source>
        <dbReference type="ARBA" id="ARBA00023002"/>
    </source>
</evidence>
<evidence type="ECO:0000313" key="5">
    <source>
        <dbReference type="EMBL" id="KAA0696194.1"/>
    </source>
</evidence>
<keyword evidence="6" id="KW-1185">Reference proteome</keyword>
<protein>
    <submittedName>
        <fullName evidence="5">SDR family NAD(P)-dependent oxidoreductase</fullName>
    </submittedName>
</protein>
<dbReference type="AlphaFoldDB" id="A0A7V7KYH3"/>
<dbReference type="Pfam" id="PF00106">
    <property type="entry name" value="adh_short"/>
    <property type="match status" value="1"/>
</dbReference>
<dbReference type="InterPro" id="IPR020904">
    <property type="entry name" value="Sc_DH/Rdtase_CS"/>
</dbReference>
<reference evidence="5 6" key="1">
    <citation type="submission" date="2018-07" db="EMBL/GenBank/DDBJ databases">
        <title>Pseudomonas laoshanensis sp. nov., isolated from soil.</title>
        <authorList>
            <person name="Sun J."/>
            <person name="Yu L."/>
            <person name="Wang M."/>
            <person name="Zhang C."/>
        </authorList>
    </citation>
    <scope>NUCLEOTIDE SEQUENCE [LARGE SCALE GENOMIC DNA]</scope>
    <source>
        <strain evidence="5 6">Y22</strain>
    </source>
</reference>
<dbReference type="InterPro" id="IPR002347">
    <property type="entry name" value="SDR_fam"/>
</dbReference>